<dbReference type="Gene3D" id="3.40.50.720">
    <property type="entry name" value="NAD(P)-binding Rossmann-like Domain"/>
    <property type="match status" value="1"/>
</dbReference>
<organism evidence="2 3">
    <name type="scientific">Lentilactobacillus hilgardii</name>
    <name type="common">Lactobacillus hilgardii</name>
    <dbReference type="NCBI Taxonomy" id="1588"/>
    <lineage>
        <taxon>Bacteria</taxon>
        <taxon>Bacillati</taxon>
        <taxon>Bacillota</taxon>
        <taxon>Bacilli</taxon>
        <taxon>Lactobacillales</taxon>
        <taxon>Lactobacillaceae</taxon>
        <taxon>Lentilactobacillus</taxon>
    </lineage>
</organism>
<dbReference type="PANTHER" id="PTHR43677">
    <property type="entry name" value="SHORT-CHAIN DEHYDROGENASE/REDUCTASE"/>
    <property type="match status" value="1"/>
</dbReference>
<dbReference type="EMBL" id="CP047121">
    <property type="protein sequence ID" value="QHB53411.1"/>
    <property type="molecule type" value="Genomic_DNA"/>
</dbReference>
<dbReference type="SUPFAM" id="SSF50129">
    <property type="entry name" value="GroES-like"/>
    <property type="match status" value="1"/>
</dbReference>
<dbReference type="InterPro" id="IPR051397">
    <property type="entry name" value="Zn-ADH-like_protein"/>
</dbReference>
<protein>
    <submittedName>
        <fullName evidence="2">Zinc-binding dehydrogenase</fullName>
    </submittedName>
</protein>
<sequence length="316" mass="34144">MKAAVLTNYGNVPEYQDFAEPKVMNDHQLMVSPRASSIKQLDISKAAGKHYTNFDPLPAVMGMDGVAELDDGTRIYAMGLTGMMAEKAIIDKQNFIKLPNGLDSVKAAALPNALMGSDLALIEKGKIKQGDVVFVNGATGATGMMAVQLAKFHGASKVIATGRNSKMLDHLKTIGADKTILINEPDEQIVKNVVSTYSEAPFDIVIDYLWGHPAEVMFNAFRKIKLAKHLKYITVGGMAGSDIKLSSQILRSKDIELIGSGIGSFSSNVFQNYLRNDLPSVFDYAAGGQLDMNLNVFSLSQISTAWVAHGRSVITI</sequence>
<dbReference type="PANTHER" id="PTHR43677:SF11">
    <property type="entry name" value="ZINC-CONTAINING ALCOHOL DEHYDROGENASE"/>
    <property type="match status" value="1"/>
</dbReference>
<dbReference type="InterPro" id="IPR011032">
    <property type="entry name" value="GroES-like_sf"/>
</dbReference>
<feature type="domain" description="Enoyl reductase (ER)" evidence="1">
    <location>
        <begin position="10"/>
        <end position="316"/>
    </location>
</feature>
<evidence type="ECO:0000313" key="3">
    <source>
        <dbReference type="Proteomes" id="UP000465035"/>
    </source>
</evidence>
<gene>
    <name evidence="2" type="ORF">GQR93_07790</name>
</gene>
<reference evidence="2 3" key="1">
    <citation type="submission" date="2019-12" db="EMBL/GenBank/DDBJ databases">
        <title>Lactobacillus hilgardii FLUB.</title>
        <authorList>
            <person name="Gustaw K."/>
        </authorList>
    </citation>
    <scope>NUCLEOTIDE SEQUENCE [LARGE SCALE GENOMIC DNA]</scope>
    <source>
        <strain evidence="2 3">FLUB</strain>
    </source>
</reference>
<dbReference type="InterPro" id="IPR013149">
    <property type="entry name" value="ADH-like_C"/>
</dbReference>
<proteinExistence type="predicted"/>
<evidence type="ECO:0000313" key="2">
    <source>
        <dbReference type="EMBL" id="QHB53411.1"/>
    </source>
</evidence>
<dbReference type="GO" id="GO:0016491">
    <property type="term" value="F:oxidoreductase activity"/>
    <property type="evidence" value="ECO:0007669"/>
    <property type="project" value="InterPro"/>
</dbReference>
<dbReference type="Proteomes" id="UP000465035">
    <property type="component" value="Chromosome"/>
</dbReference>
<dbReference type="SUPFAM" id="SSF51735">
    <property type="entry name" value="NAD(P)-binding Rossmann-fold domains"/>
    <property type="match status" value="1"/>
</dbReference>
<dbReference type="SMART" id="SM00829">
    <property type="entry name" value="PKS_ER"/>
    <property type="match status" value="1"/>
</dbReference>
<dbReference type="InterPro" id="IPR036291">
    <property type="entry name" value="NAD(P)-bd_dom_sf"/>
</dbReference>
<dbReference type="Gene3D" id="3.90.180.10">
    <property type="entry name" value="Medium-chain alcohol dehydrogenases, catalytic domain"/>
    <property type="match status" value="1"/>
</dbReference>
<evidence type="ECO:0000259" key="1">
    <source>
        <dbReference type="SMART" id="SM00829"/>
    </source>
</evidence>
<dbReference type="AlphaFoldDB" id="A0A6P1EDP4"/>
<accession>A0A6P1EDP4</accession>
<dbReference type="InterPro" id="IPR020843">
    <property type="entry name" value="ER"/>
</dbReference>
<name>A0A6P1EDP4_LENHI</name>
<dbReference type="Pfam" id="PF00107">
    <property type="entry name" value="ADH_zinc_N"/>
    <property type="match status" value="1"/>
</dbReference>